<dbReference type="Proteomes" id="UP001224781">
    <property type="component" value="Unassembled WGS sequence"/>
</dbReference>
<dbReference type="InterPro" id="IPR011650">
    <property type="entry name" value="Peptidase_M20_dimer"/>
</dbReference>
<comment type="cofactor">
    <cofactor evidence="2">
        <name>Zn(2+)</name>
        <dbReference type="ChEBI" id="CHEBI:29105"/>
    </cofactor>
</comment>
<protein>
    <submittedName>
        <fullName evidence="9">Acetylornithine deacetylase</fullName>
        <ecNumber evidence="9">3.5.1.16</ecNumber>
    </submittedName>
</protein>
<keyword evidence="5 9" id="KW-0378">Hydrolase</keyword>
<dbReference type="EC" id="3.5.1.16" evidence="9"/>
<evidence type="ECO:0000256" key="6">
    <source>
        <dbReference type="ARBA" id="ARBA00022833"/>
    </source>
</evidence>
<dbReference type="InterPro" id="IPR036264">
    <property type="entry name" value="Bact_exopeptidase_dim_dom"/>
</dbReference>
<dbReference type="Pfam" id="PF07687">
    <property type="entry name" value="M20_dimer"/>
    <property type="match status" value="1"/>
</dbReference>
<proteinExistence type="inferred from homology"/>
<evidence type="ECO:0000256" key="4">
    <source>
        <dbReference type="ARBA" id="ARBA00022723"/>
    </source>
</evidence>
<evidence type="ECO:0000256" key="2">
    <source>
        <dbReference type="ARBA" id="ARBA00001947"/>
    </source>
</evidence>
<dbReference type="SUPFAM" id="SSF55031">
    <property type="entry name" value="Bacterial exopeptidase dimerisation domain"/>
    <property type="match status" value="1"/>
</dbReference>
<dbReference type="PANTHER" id="PTHR43808">
    <property type="entry name" value="ACETYLORNITHINE DEACETYLASE"/>
    <property type="match status" value="1"/>
</dbReference>
<comment type="cofactor">
    <cofactor evidence="1">
        <name>Co(2+)</name>
        <dbReference type="ChEBI" id="CHEBI:48828"/>
    </cofactor>
</comment>
<evidence type="ECO:0000256" key="1">
    <source>
        <dbReference type="ARBA" id="ARBA00001941"/>
    </source>
</evidence>
<keyword evidence="6" id="KW-0862">Zinc</keyword>
<dbReference type="NCBIfam" id="TIGR01910">
    <property type="entry name" value="DapE-ArgE"/>
    <property type="match status" value="1"/>
</dbReference>
<evidence type="ECO:0000259" key="8">
    <source>
        <dbReference type="Pfam" id="PF07687"/>
    </source>
</evidence>
<evidence type="ECO:0000256" key="3">
    <source>
        <dbReference type="ARBA" id="ARBA00006247"/>
    </source>
</evidence>
<dbReference type="InterPro" id="IPR010182">
    <property type="entry name" value="ArgE/DapE"/>
</dbReference>
<dbReference type="PANTHER" id="PTHR43808:SF25">
    <property type="entry name" value="PEPTIDASE M20 DIMERISATION DOMAIN-CONTAINING PROTEIN"/>
    <property type="match status" value="1"/>
</dbReference>
<dbReference type="Pfam" id="PF01546">
    <property type="entry name" value="Peptidase_M20"/>
    <property type="match status" value="1"/>
</dbReference>
<dbReference type="RefSeq" id="WP_306929301.1">
    <property type="nucleotide sequence ID" value="NZ_JAUTBL010000001.1"/>
</dbReference>
<comment type="caution">
    <text evidence="9">The sequence shown here is derived from an EMBL/GenBank/DDBJ whole genome shotgun (WGS) entry which is preliminary data.</text>
</comment>
<gene>
    <name evidence="9" type="ORF">QE408_001172</name>
</gene>
<keyword evidence="4" id="KW-0479">Metal-binding</keyword>
<accession>A0ABU0UGH8</accession>
<dbReference type="Gene3D" id="3.30.70.360">
    <property type="match status" value="1"/>
</dbReference>
<evidence type="ECO:0000256" key="5">
    <source>
        <dbReference type="ARBA" id="ARBA00022801"/>
    </source>
</evidence>
<dbReference type="GO" id="GO:0008777">
    <property type="term" value="F:acetylornithine deacetylase activity"/>
    <property type="evidence" value="ECO:0007669"/>
    <property type="project" value="UniProtKB-EC"/>
</dbReference>
<name>A0ABU0UGH8_9HYPH</name>
<dbReference type="EMBL" id="JAUTBL010000001">
    <property type="protein sequence ID" value="MDQ1184050.1"/>
    <property type="molecule type" value="Genomic_DNA"/>
</dbReference>
<organism evidence="9 10">
    <name type="scientific">Agrobacterium larrymoorei</name>
    <dbReference type="NCBI Taxonomy" id="160699"/>
    <lineage>
        <taxon>Bacteria</taxon>
        <taxon>Pseudomonadati</taxon>
        <taxon>Pseudomonadota</taxon>
        <taxon>Alphaproteobacteria</taxon>
        <taxon>Hyphomicrobiales</taxon>
        <taxon>Rhizobiaceae</taxon>
        <taxon>Rhizobium/Agrobacterium group</taxon>
        <taxon>Agrobacterium</taxon>
    </lineage>
</organism>
<dbReference type="Gene3D" id="3.40.630.10">
    <property type="entry name" value="Zn peptidases"/>
    <property type="match status" value="1"/>
</dbReference>
<dbReference type="InterPro" id="IPR050072">
    <property type="entry name" value="Peptidase_M20A"/>
</dbReference>
<evidence type="ECO:0000313" key="10">
    <source>
        <dbReference type="Proteomes" id="UP001224781"/>
    </source>
</evidence>
<dbReference type="InterPro" id="IPR002933">
    <property type="entry name" value="Peptidase_M20"/>
</dbReference>
<reference evidence="9 10" key="1">
    <citation type="submission" date="2023-07" db="EMBL/GenBank/DDBJ databases">
        <title>Functional and genomic diversity of the sorghum phyllosphere microbiome.</title>
        <authorList>
            <person name="Shade A."/>
        </authorList>
    </citation>
    <scope>NUCLEOTIDE SEQUENCE [LARGE SCALE GENOMIC DNA]</scope>
    <source>
        <strain evidence="9 10">SORGH_AS_1126</strain>
    </source>
</reference>
<dbReference type="SUPFAM" id="SSF53187">
    <property type="entry name" value="Zn-dependent exopeptidases"/>
    <property type="match status" value="1"/>
</dbReference>
<evidence type="ECO:0000256" key="7">
    <source>
        <dbReference type="ARBA" id="ARBA00023285"/>
    </source>
</evidence>
<feature type="domain" description="Peptidase M20 dimerisation" evidence="8">
    <location>
        <begin position="206"/>
        <end position="317"/>
    </location>
</feature>
<keyword evidence="7" id="KW-0170">Cobalt</keyword>
<evidence type="ECO:0000313" key="9">
    <source>
        <dbReference type="EMBL" id="MDQ1184050.1"/>
    </source>
</evidence>
<comment type="similarity">
    <text evidence="3">Belongs to the peptidase M20A family.</text>
</comment>
<dbReference type="NCBIfam" id="NF005306">
    <property type="entry name" value="PRK06837.1"/>
    <property type="match status" value="1"/>
</dbReference>
<sequence length="429" mass="47587">MELIDLDAKLEDVIETNFDAQVAWLAKLVSFDSVRGNEGPCQEWLATEFSKRGWGLDSFTIADVDIEGKRGFSPVIDADYSKAVQLVATVEAGDLPGRSLILQGHIDVVPPGARELWDRPPFVPHIEDGFMWGRGANDMKVGIAEMVFALDALKKLGYVPDGKVLVQTVSEEECTGNGALATLQRGYRADAVLIPESLNNRLIRAELGSVWFRLRILGKPGHVLNFNRASNAILAAYKYVEDLEKLTKEVNGEAKNHPWFSHIDNPVKFSLGKIRGGDWLGSVPSWCEIECRLSVLPGHPLHEVRQRILNRVEETAKRLGADRVPEHTWIGFQADGHVFEPGSEAEAVLARSHRTVFGSELESFSMTATSDTRQYNLYYDIPALCYGGRGEDSHSPKERTDLASMKETTRVLGLFIAEWCGLKKVDAIG</sequence>
<keyword evidence="10" id="KW-1185">Reference proteome</keyword>